<comment type="caution">
    <text evidence="2">The sequence shown here is derived from an EMBL/GenBank/DDBJ whole genome shotgun (WGS) entry which is preliminary data.</text>
</comment>
<dbReference type="InterPro" id="IPR010982">
    <property type="entry name" value="Lambda_DNA-bd_dom_sf"/>
</dbReference>
<dbReference type="AlphaFoldDB" id="C6LHX4"/>
<dbReference type="GO" id="GO:0003677">
    <property type="term" value="F:DNA binding"/>
    <property type="evidence" value="ECO:0007669"/>
    <property type="project" value="UniProtKB-KW"/>
</dbReference>
<dbReference type="eggNOG" id="ENOG5033AR4">
    <property type="taxonomic scope" value="Bacteria"/>
</dbReference>
<dbReference type="SMART" id="SM00530">
    <property type="entry name" value="HTH_XRE"/>
    <property type="match status" value="1"/>
</dbReference>
<dbReference type="STRING" id="168384.SAMN05660368_03853"/>
<dbReference type="Pfam" id="PF01381">
    <property type="entry name" value="HTH_3"/>
    <property type="match status" value="1"/>
</dbReference>
<dbReference type="Gene3D" id="1.10.260.40">
    <property type="entry name" value="lambda repressor-like DNA-binding domains"/>
    <property type="match status" value="1"/>
</dbReference>
<evidence type="ECO:0000313" key="2">
    <source>
        <dbReference type="EMBL" id="EET59864.1"/>
    </source>
</evidence>
<keyword evidence="2" id="KW-0238">DNA-binding</keyword>
<name>C6LHX4_9FIRM</name>
<protein>
    <submittedName>
        <fullName evidence="2">DNA-binding helix-turn-helix protein</fullName>
    </submittedName>
</protein>
<gene>
    <name evidence="2" type="ORF">BRYFOR_08238</name>
</gene>
<dbReference type="InterPro" id="IPR001387">
    <property type="entry name" value="Cro/C1-type_HTH"/>
</dbReference>
<accession>C6LHX4</accession>
<sequence length="105" mass="12419">MKKKYPVIDIKKTGQNIKHIMQMRRMTVKDVQEFLELSTPQSIYHWFDGRNLPTVDNLYALSELFRVPVDALIIGNREFEYGYLEGAAYQRVIIYYQKIMQLKAG</sequence>
<dbReference type="EMBL" id="ACCL02000015">
    <property type="protein sequence ID" value="EET59864.1"/>
    <property type="molecule type" value="Genomic_DNA"/>
</dbReference>
<dbReference type="Proteomes" id="UP000005561">
    <property type="component" value="Unassembled WGS sequence"/>
</dbReference>
<dbReference type="OrthoDB" id="9812495at2"/>
<evidence type="ECO:0000259" key="1">
    <source>
        <dbReference type="PROSITE" id="PS50943"/>
    </source>
</evidence>
<evidence type="ECO:0000313" key="3">
    <source>
        <dbReference type="Proteomes" id="UP000005561"/>
    </source>
</evidence>
<proteinExistence type="predicted"/>
<keyword evidence="3" id="KW-1185">Reference proteome</keyword>
<dbReference type="RefSeq" id="WP_006863022.1">
    <property type="nucleotide sequence ID" value="NZ_ACCL02000015.1"/>
</dbReference>
<organism evidence="2 3">
    <name type="scientific">Marvinbryantia formatexigens DSM 14469</name>
    <dbReference type="NCBI Taxonomy" id="478749"/>
    <lineage>
        <taxon>Bacteria</taxon>
        <taxon>Bacillati</taxon>
        <taxon>Bacillota</taxon>
        <taxon>Clostridia</taxon>
        <taxon>Lachnospirales</taxon>
        <taxon>Lachnospiraceae</taxon>
        <taxon>Marvinbryantia</taxon>
    </lineage>
</organism>
<reference evidence="2" key="1">
    <citation type="submission" date="2009-07" db="EMBL/GenBank/DDBJ databases">
        <authorList>
            <person name="Weinstock G."/>
            <person name="Sodergren E."/>
            <person name="Clifton S."/>
            <person name="Fulton L."/>
            <person name="Fulton B."/>
            <person name="Courtney L."/>
            <person name="Fronick C."/>
            <person name="Harrison M."/>
            <person name="Strong C."/>
            <person name="Farmer C."/>
            <person name="Delahaunty K."/>
            <person name="Markovic C."/>
            <person name="Hall O."/>
            <person name="Minx P."/>
            <person name="Tomlinson C."/>
            <person name="Mitreva M."/>
            <person name="Nelson J."/>
            <person name="Hou S."/>
            <person name="Wollam A."/>
            <person name="Pepin K.H."/>
            <person name="Johnson M."/>
            <person name="Bhonagiri V."/>
            <person name="Nash W.E."/>
            <person name="Warren W."/>
            <person name="Chinwalla A."/>
            <person name="Mardis E.R."/>
            <person name="Wilson R.K."/>
        </authorList>
    </citation>
    <scope>NUCLEOTIDE SEQUENCE [LARGE SCALE GENOMIC DNA]</scope>
    <source>
        <strain evidence="2">DSM 14469</strain>
    </source>
</reference>
<dbReference type="PROSITE" id="PS50943">
    <property type="entry name" value="HTH_CROC1"/>
    <property type="match status" value="1"/>
</dbReference>
<dbReference type="SUPFAM" id="SSF47413">
    <property type="entry name" value="lambda repressor-like DNA-binding domains"/>
    <property type="match status" value="1"/>
</dbReference>
<feature type="domain" description="HTH cro/C1-type" evidence="1">
    <location>
        <begin position="17"/>
        <end position="72"/>
    </location>
</feature>